<evidence type="ECO:0000313" key="1">
    <source>
        <dbReference type="EMBL" id="KAH7925355.1"/>
    </source>
</evidence>
<comment type="caution">
    <text evidence="1">The sequence shown here is derived from an EMBL/GenBank/DDBJ whole genome shotgun (WGS) entry which is preliminary data.</text>
</comment>
<dbReference type="Proteomes" id="UP000790709">
    <property type="component" value="Unassembled WGS sequence"/>
</dbReference>
<organism evidence="1 2">
    <name type="scientific">Leucogyrophana mollusca</name>
    <dbReference type="NCBI Taxonomy" id="85980"/>
    <lineage>
        <taxon>Eukaryota</taxon>
        <taxon>Fungi</taxon>
        <taxon>Dikarya</taxon>
        <taxon>Basidiomycota</taxon>
        <taxon>Agaricomycotina</taxon>
        <taxon>Agaricomycetes</taxon>
        <taxon>Agaricomycetidae</taxon>
        <taxon>Boletales</taxon>
        <taxon>Boletales incertae sedis</taxon>
        <taxon>Leucogyrophana</taxon>
    </lineage>
</organism>
<proteinExistence type="predicted"/>
<protein>
    <submittedName>
        <fullName evidence="1">WD40 repeat-like protein</fullName>
    </submittedName>
</protein>
<keyword evidence="2" id="KW-1185">Reference proteome</keyword>
<gene>
    <name evidence="1" type="ORF">BV22DRAFT_1129106</name>
</gene>
<accession>A0ACB8BJ14</accession>
<sequence length="503" mass="54242">MASSSIISQAISPISPTNIPASESRPFPTNVLKGHTQVVQSIAYTPDGRIIVSGSHDGTIRIWQAATGEPLGSPLEAQGLGIWSVAVSPDGKKIVAVYLGATPVCIWDFETRRIIHTLDAGCVFSVAISPDGHRAVTGSNFKKMQIWDMETGALIMDQKEEHSDTVAAVTWSADGKKIASSSYDNTVRVWDAANGSVIAGPFQAGQVSCRAIVFSHDGHRLICGDGYGNIEIRDVQDGRVVNGPLTGHKSGNSKAAVVSLSISLDGGRFVSGSGEHAVVWDALTGQLLAAPLNHGAEVHCVSCSPDGKFVASSAVDGTICIWDIEASIADYNVKLATRSNQVRNTVREHPLDQSILDLPAIVRDEHGSSVPSKLPRAVVRHTSYDSLLDLPAIPQPHLGNHSLPRRHTKPISTPVNPPPDESPKEGRITRLWSRVRKTNPNRDPRVLGFKLRSKTRDGPPEAPPPVVDVPHAQDFPVRFPSSTHLCAFLIYIFSARRHRRTEK</sequence>
<dbReference type="EMBL" id="MU266404">
    <property type="protein sequence ID" value="KAH7925355.1"/>
    <property type="molecule type" value="Genomic_DNA"/>
</dbReference>
<reference evidence="1" key="1">
    <citation type="journal article" date="2021" name="New Phytol.">
        <title>Evolutionary innovations through gain and loss of genes in the ectomycorrhizal Boletales.</title>
        <authorList>
            <person name="Wu G."/>
            <person name="Miyauchi S."/>
            <person name="Morin E."/>
            <person name="Kuo A."/>
            <person name="Drula E."/>
            <person name="Varga T."/>
            <person name="Kohler A."/>
            <person name="Feng B."/>
            <person name="Cao Y."/>
            <person name="Lipzen A."/>
            <person name="Daum C."/>
            <person name="Hundley H."/>
            <person name="Pangilinan J."/>
            <person name="Johnson J."/>
            <person name="Barry K."/>
            <person name="LaButti K."/>
            <person name="Ng V."/>
            <person name="Ahrendt S."/>
            <person name="Min B."/>
            <person name="Choi I.G."/>
            <person name="Park H."/>
            <person name="Plett J.M."/>
            <person name="Magnuson J."/>
            <person name="Spatafora J.W."/>
            <person name="Nagy L.G."/>
            <person name="Henrissat B."/>
            <person name="Grigoriev I.V."/>
            <person name="Yang Z.L."/>
            <person name="Xu J."/>
            <person name="Martin F.M."/>
        </authorList>
    </citation>
    <scope>NUCLEOTIDE SEQUENCE</scope>
    <source>
        <strain evidence="1">KUC20120723A-06</strain>
    </source>
</reference>
<evidence type="ECO:0000313" key="2">
    <source>
        <dbReference type="Proteomes" id="UP000790709"/>
    </source>
</evidence>
<name>A0ACB8BJ14_9AGAM</name>